<dbReference type="EMBL" id="JADINB010000127">
    <property type="protein sequence ID" value="MBO8429413.1"/>
    <property type="molecule type" value="Genomic_DNA"/>
</dbReference>
<keyword evidence="1" id="KW-0175">Coiled coil</keyword>
<dbReference type="Gene3D" id="1.20.1600.10">
    <property type="entry name" value="Outer membrane efflux proteins (OEP)"/>
    <property type="match status" value="1"/>
</dbReference>
<feature type="non-terminal residue" evidence="2">
    <location>
        <position position="1"/>
    </location>
</feature>
<accession>A0A9D9GZ86</accession>
<protein>
    <submittedName>
        <fullName evidence="2">TolC family protein</fullName>
    </submittedName>
</protein>
<dbReference type="GO" id="GO:0015562">
    <property type="term" value="F:efflux transmembrane transporter activity"/>
    <property type="evidence" value="ECO:0007669"/>
    <property type="project" value="InterPro"/>
</dbReference>
<sequence>QNLYKEIQQACNEAVNAYAKLDAAQKNVEMAEESFRNTESKFNLRMVNGTDYTVARANLFKAQSEYYQNKFQYIFQLKILDFYRGIPIKL</sequence>
<dbReference type="Proteomes" id="UP000823635">
    <property type="component" value="Unassembled WGS sequence"/>
</dbReference>
<reference evidence="2" key="1">
    <citation type="submission" date="2020-10" db="EMBL/GenBank/DDBJ databases">
        <authorList>
            <person name="Gilroy R."/>
        </authorList>
    </citation>
    <scope>NUCLEOTIDE SEQUENCE</scope>
    <source>
        <strain evidence="2">15467</strain>
    </source>
</reference>
<name>A0A9D9GZ86_9BACT</name>
<comment type="caution">
    <text evidence="2">The sequence shown here is derived from an EMBL/GenBank/DDBJ whole genome shotgun (WGS) entry which is preliminary data.</text>
</comment>
<gene>
    <name evidence="2" type="ORF">IAC68_05745</name>
</gene>
<proteinExistence type="predicted"/>
<dbReference type="AlphaFoldDB" id="A0A9D9GZ86"/>
<organism evidence="2 3">
    <name type="scientific">Candidatus Egerieousia excrementavium</name>
    <dbReference type="NCBI Taxonomy" id="2840778"/>
    <lineage>
        <taxon>Bacteria</taxon>
        <taxon>Pseudomonadati</taxon>
        <taxon>Bacteroidota</taxon>
        <taxon>Bacteroidia</taxon>
        <taxon>Bacteroidales</taxon>
        <taxon>Candidatus Egerieousia</taxon>
    </lineage>
</organism>
<feature type="coiled-coil region" evidence="1">
    <location>
        <begin position="7"/>
        <end position="41"/>
    </location>
</feature>
<reference evidence="2" key="2">
    <citation type="journal article" date="2021" name="PeerJ">
        <title>Extensive microbial diversity within the chicken gut microbiome revealed by metagenomics and culture.</title>
        <authorList>
            <person name="Gilroy R."/>
            <person name="Ravi A."/>
            <person name="Getino M."/>
            <person name="Pursley I."/>
            <person name="Horton D.L."/>
            <person name="Alikhan N.F."/>
            <person name="Baker D."/>
            <person name="Gharbi K."/>
            <person name="Hall N."/>
            <person name="Watson M."/>
            <person name="Adriaenssens E.M."/>
            <person name="Foster-Nyarko E."/>
            <person name="Jarju S."/>
            <person name="Secka A."/>
            <person name="Antonio M."/>
            <person name="Oren A."/>
            <person name="Chaudhuri R.R."/>
            <person name="La Ragione R."/>
            <person name="Hildebrand F."/>
            <person name="Pallen M.J."/>
        </authorList>
    </citation>
    <scope>NUCLEOTIDE SEQUENCE</scope>
    <source>
        <strain evidence="2">15467</strain>
    </source>
</reference>
<evidence type="ECO:0000256" key="1">
    <source>
        <dbReference type="SAM" id="Coils"/>
    </source>
</evidence>
<dbReference type="SUPFAM" id="SSF56954">
    <property type="entry name" value="Outer membrane efflux proteins (OEP)"/>
    <property type="match status" value="1"/>
</dbReference>
<evidence type="ECO:0000313" key="2">
    <source>
        <dbReference type="EMBL" id="MBO8429413.1"/>
    </source>
</evidence>
<evidence type="ECO:0000313" key="3">
    <source>
        <dbReference type="Proteomes" id="UP000823635"/>
    </source>
</evidence>